<comment type="subcellular location">
    <subcellularLocation>
        <location evidence="1 5">Nucleus</location>
    </subcellularLocation>
</comment>
<dbReference type="InterPro" id="IPR005647">
    <property type="entry name" value="Mnd1"/>
</dbReference>
<feature type="coiled-coil region" evidence="6">
    <location>
        <begin position="121"/>
        <end position="173"/>
    </location>
</feature>
<organism evidence="8 9">
    <name type="scientific">Pichia inconspicua</name>
    <dbReference type="NCBI Taxonomy" id="52247"/>
    <lineage>
        <taxon>Eukaryota</taxon>
        <taxon>Fungi</taxon>
        <taxon>Dikarya</taxon>
        <taxon>Ascomycota</taxon>
        <taxon>Saccharomycotina</taxon>
        <taxon>Pichiomycetes</taxon>
        <taxon>Pichiales</taxon>
        <taxon>Pichiaceae</taxon>
        <taxon>Pichia</taxon>
    </lineage>
</organism>
<dbReference type="AlphaFoldDB" id="A0A4T0X5F2"/>
<gene>
    <name evidence="8" type="ORF">CANINC_001224</name>
</gene>
<dbReference type="Pfam" id="PF03962">
    <property type="entry name" value="Mnd1"/>
    <property type="match status" value="1"/>
</dbReference>
<keyword evidence="9" id="KW-1185">Reference proteome</keyword>
<evidence type="ECO:0000256" key="4">
    <source>
        <dbReference type="ARBA" id="ARBA00023242"/>
    </source>
</evidence>
<accession>A0A4T0X5F2</accession>
<evidence type="ECO:0000313" key="8">
    <source>
        <dbReference type="EMBL" id="TID30217.1"/>
    </source>
</evidence>
<name>A0A4T0X5F2_9ASCO</name>
<evidence type="ECO:0000256" key="6">
    <source>
        <dbReference type="SAM" id="Coils"/>
    </source>
</evidence>
<protein>
    <recommendedName>
        <fullName evidence="5">Meiotic nuclear division protein 1</fullName>
    </recommendedName>
</protein>
<feature type="domain" description="Mnd1 HTH" evidence="7">
    <location>
        <begin position="16"/>
        <end position="75"/>
    </location>
</feature>
<proteinExistence type="inferred from homology"/>
<comment type="similarity">
    <text evidence="2 5">Belongs to the MND1 family.</text>
</comment>
<dbReference type="Proteomes" id="UP000307173">
    <property type="component" value="Unassembled WGS sequence"/>
</dbReference>
<dbReference type="OrthoDB" id="9978204at2759"/>
<dbReference type="GO" id="GO:0007131">
    <property type="term" value="P:reciprocal meiotic recombination"/>
    <property type="evidence" value="ECO:0007669"/>
    <property type="project" value="InterPro"/>
</dbReference>
<evidence type="ECO:0000259" key="7">
    <source>
        <dbReference type="Pfam" id="PF03962"/>
    </source>
</evidence>
<sequence>MPPKRGMSIEEKQAKLLDWFQAEHTMYNIKEIETQASKKTGISSMQIKDVLKMLIDEGLVSCEKCGIANIYWSFKYTAAMRLGQEYERAVKAQEDGETALEMAMAQLNLMRSERTMSGKAREQLMEKAVKLETEVKELERTYEKLLDNTPEKVGKRRERVRKLEEEVEEIVDNLDILVSYIVKSSPNGVTAREVREHFDIPVEDEE</sequence>
<dbReference type="STRING" id="52247.A0A4T0X5F2"/>
<keyword evidence="4 5" id="KW-0539">Nucleus</keyword>
<evidence type="ECO:0000313" key="9">
    <source>
        <dbReference type="Proteomes" id="UP000307173"/>
    </source>
</evidence>
<keyword evidence="3 6" id="KW-0175">Coiled coil</keyword>
<dbReference type="GO" id="GO:0005634">
    <property type="term" value="C:nucleus"/>
    <property type="evidence" value="ECO:0007669"/>
    <property type="project" value="UniProtKB-SubCell"/>
</dbReference>
<dbReference type="InterPro" id="IPR040453">
    <property type="entry name" value="Mnd1_HTH"/>
</dbReference>
<comment type="function">
    <text evidence="5">Required for proper homologous chromosome pairing and efficient cross-over and intragenic recombination during meiosis.</text>
</comment>
<evidence type="ECO:0000256" key="1">
    <source>
        <dbReference type="ARBA" id="ARBA00004123"/>
    </source>
</evidence>
<evidence type="ECO:0000256" key="3">
    <source>
        <dbReference type="ARBA" id="ARBA00023054"/>
    </source>
</evidence>
<dbReference type="GO" id="GO:0003690">
    <property type="term" value="F:double-stranded DNA binding"/>
    <property type="evidence" value="ECO:0007669"/>
    <property type="project" value="InterPro"/>
</dbReference>
<reference evidence="8 9" key="1">
    <citation type="journal article" date="2019" name="Front. Genet.">
        <title>Whole-Genome Sequencing of the Opportunistic Yeast Pathogen Candida inconspicua Uncovers Its Hybrid Origin.</title>
        <authorList>
            <person name="Mixao V."/>
            <person name="Hansen A.P."/>
            <person name="Saus E."/>
            <person name="Boekhout T."/>
            <person name="Lass-Florl C."/>
            <person name="Gabaldon T."/>
        </authorList>
    </citation>
    <scope>NUCLEOTIDE SEQUENCE [LARGE SCALE GENOMIC DNA]</scope>
    <source>
        <strain evidence="8 9">CBS 180</strain>
    </source>
</reference>
<comment type="caution">
    <text evidence="8">The sequence shown here is derived from an EMBL/GenBank/DDBJ whole genome shotgun (WGS) entry which is preliminary data.</text>
</comment>
<evidence type="ECO:0000256" key="2">
    <source>
        <dbReference type="ARBA" id="ARBA00005981"/>
    </source>
</evidence>
<dbReference type="EMBL" id="SELW01000170">
    <property type="protein sequence ID" value="TID30217.1"/>
    <property type="molecule type" value="Genomic_DNA"/>
</dbReference>
<evidence type="ECO:0000256" key="5">
    <source>
        <dbReference type="PIRNR" id="PIRNR026991"/>
    </source>
</evidence>
<dbReference type="PIRSF" id="PIRSF026991">
    <property type="entry name" value="Mnd1"/>
    <property type="match status" value="1"/>
</dbReference>